<proteinExistence type="predicted"/>
<keyword evidence="7" id="KW-0406">Ion transport</keyword>
<evidence type="ECO:0000256" key="10">
    <source>
        <dbReference type="ARBA" id="ARBA00023237"/>
    </source>
</evidence>
<evidence type="ECO:0000259" key="12">
    <source>
        <dbReference type="Pfam" id="PF13609"/>
    </source>
</evidence>
<evidence type="ECO:0000256" key="1">
    <source>
        <dbReference type="ARBA" id="ARBA00004571"/>
    </source>
</evidence>
<evidence type="ECO:0000313" key="13">
    <source>
        <dbReference type="EMBL" id="QBE61815.1"/>
    </source>
</evidence>
<evidence type="ECO:0000256" key="2">
    <source>
        <dbReference type="ARBA" id="ARBA00011233"/>
    </source>
</evidence>
<feature type="domain" description="Porin" evidence="12">
    <location>
        <begin position="8"/>
        <end position="305"/>
    </location>
</feature>
<protein>
    <submittedName>
        <fullName evidence="13">Porin</fullName>
    </submittedName>
</protein>
<evidence type="ECO:0000256" key="6">
    <source>
        <dbReference type="ARBA" id="ARBA00022729"/>
    </source>
</evidence>
<feature type="chain" id="PRO_5020885371" evidence="11">
    <location>
        <begin position="23"/>
        <end position="332"/>
    </location>
</feature>
<keyword evidence="6 11" id="KW-0732">Signal</keyword>
<dbReference type="GO" id="GO:0015288">
    <property type="term" value="F:porin activity"/>
    <property type="evidence" value="ECO:0007669"/>
    <property type="project" value="UniProtKB-KW"/>
</dbReference>
<dbReference type="Proteomes" id="UP000290637">
    <property type="component" value="Chromosome"/>
</dbReference>
<accession>A0A4P6KTF0</accession>
<dbReference type="CDD" id="cd00342">
    <property type="entry name" value="gram_neg_porins"/>
    <property type="match status" value="1"/>
</dbReference>
<dbReference type="Pfam" id="PF13609">
    <property type="entry name" value="Porin_4"/>
    <property type="match status" value="1"/>
</dbReference>
<name>A0A4P6KTF0_9BURK</name>
<dbReference type="AlphaFoldDB" id="A0A4P6KTF0"/>
<evidence type="ECO:0000313" key="14">
    <source>
        <dbReference type="Proteomes" id="UP000290637"/>
    </source>
</evidence>
<dbReference type="GO" id="GO:0034220">
    <property type="term" value="P:monoatomic ion transmembrane transport"/>
    <property type="evidence" value="ECO:0007669"/>
    <property type="project" value="InterPro"/>
</dbReference>
<evidence type="ECO:0000256" key="4">
    <source>
        <dbReference type="ARBA" id="ARBA00022452"/>
    </source>
</evidence>
<dbReference type="Gene3D" id="2.40.160.10">
    <property type="entry name" value="Porin"/>
    <property type="match status" value="1"/>
</dbReference>
<evidence type="ECO:0000256" key="3">
    <source>
        <dbReference type="ARBA" id="ARBA00022448"/>
    </source>
</evidence>
<dbReference type="InterPro" id="IPR023614">
    <property type="entry name" value="Porin_dom_sf"/>
</dbReference>
<dbReference type="RefSeq" id="WP_130184952.1">
    <property type="nucleotide sequence ID" value="NZ_CP035913.1"/>
</dbReference>
<dbReference type="GO" id="GO:0009279">
    <property type="term" value="C:cell outer membrane"/>
    <property type="evidence" value="ECO:0007669"/>
    <property type="project" value="UniProtKB-SubCell"/>
</dbReference>
<dbReference type="GO" id="GO:0046930">
    <property type="term" value="C:pore complex"/>
    <property type="evidence" value="ECO:0007669"/>
    <property type="project" value="UniProtKB-KW"/>
</dbReference>
<keyword evidence="4" id="KW-1134">Transmembrane beta strand</keyword>
<keyword evidence="14" id="KW-1185">Reference proteome</keyword>
<dbReference type="PRINTS" id="PR00184">
    <property type="entry name" value="NEISSPPORIN"/>
</dbReference>
<sequence>MKQAVTAALALACAAAHVPAHAQSQVKVYGVVDAGLVKESGTPDGSSMGLGGGVASGSRVGFKGTEDLGGGLSANFVVESGFNLDTGTSGQGGVLFGRQAWVGLSGAFGSVSAGRQLSPYYKALRDVADPFCDGLAGQAMNIISGFRRMDNSVVYATPKVAGWSADMAYGAGEVAGDATRKRVISASLSYAPGPLAVVLAHHRREDALLPDHAKNTLLAARYTLGAITAHAAYVRARAVGGAGSRDALLGMTWTAGPHRVLLSAVRHDDGTAARRDARQFGVGYLYALSRRTDVYTAYGHIDNDNGAAFKVGNATDDGRGNAAFNLGFRHTF</sequence>
<comment type="subunit">
    <text evidence="2">Homotrimer.</text>
</comment>
<dbReference type="InterPro" id="IPR033900">
    <property type="entry name" value="Gram_neg_porin_domain"/>
</dbReference>
<reference evidence="13 14" key="1">
    <citation type="submission" date="2019-02" db="EMBL/GenBank/DDBJ databases">
        <title>Draft Genome Sequences of Six Type Strains of the Genus Massilia.</title>
        <authorList>
            <person name="Miess H."/>
            <person name="Frediansyhah A."/>
            <person name="Gross H."/>
        </authorList>
    </citation>
    <scope>NUCLEOTIDE SEQUENCE [LARGE SCALE GENOMIC DNA]</scope>
    <source>
        <strain evidence="13 14">DSM 17473</strain>
    </source>
</reference>
<dbReference type="InterPro" id="IPR001702">
    <property type="entry name" value="Porin_Gram-ve"/>
</dbReference>
<feature type="signal peptide" evidence="11">
    <location>
        <begin position="1"/>
        <end position="22"/>
    </location>
</feature>
<keyword evidence="9" id="KW-0472">Membrane</keyword>
<dbReference type="InterPro" id="IPR002299">
    <property type="entry name" value="Porin_Neis"/>
</dbReference>
<evidence type="ECO:0000256" key="7">
    <source>
        <dbReference type="ARBA" id="ARBA00023065"/>
    </source>
</evidence>
<dbReference type="OrthoDB" id="5289162at2"/>
<dbReference type="PANTHER" id="PTHR34501">
    <property type="entry name" value="PROTEIN YDDL-RELATED"/>
    <property type="match status" value="1"/>
</dbReference>
<dbReference type="PANTHER" id="PTHR34501:SF9">
    <property type="entry name" value="MAJOR OUTER MEMBRANE PROTEIN P.IA"/>
    <property type="match status" value="1"/>
</dbReference>
<dbReference type="InterPro" id="IPR050298">
    <property type="entry name" value="Gram-neg_bact_OMP"/>
</dbReference>
<evidence type="ECO:0000256" key="9">
    <source>
        <dbReference type="ARBA" id="ARBA00023136"/>
    </source>
</evidence>
<dbReference type="EMBL" id="CP035913">
    <property type="protein sequence ID" value="QBE61815.1"/>
    <property type="molecule type" value="Genomic_DNA"/>
</dbReference>
<evidence type="ECO:0000256" key="5">
    <source>
        <dbReference type="ARBA" id="ARBA00022692"/>
    </source>
</evidence>
<dbReference type="SUPFAM" id="SSF56935">
    <property type="entry name" value="Porins"/>
    <property type="match status" value="1"/>
</dbReference>
<dbReference type="PRINTS" id="PR00182">
    <property type="entry name" value="ECOLNEIPORIN"/>
</dbReference>
<dbReference type="KEGG" id="plue:EWM63_01405"/>
<comment type="subcellular location">
    <subcellularLocation>
        <location evidence="1">Cell outer membrane</location>
        <topology evidence="1">Multi-pass membrane protein</topology>
    </subcellularLocation>
</comment>
<gene>
    <name evidence="13" type="ORF">EWM63_01405</name>
</gene>
<keyword evidence="5" id="KW-0812">Transmembrane</keyword>
<evidence type="ECO:0000256" key="8">
    <source>
        <dbReference type="ARBA" id="ARBA00023114"/>
    </source>
</evidence>
<organism evidence="13 14">
    <name type="scientific">Pseudoduganella lutea</name>
    <dbReference type="NCBI Taxonomy" id="321985"/>
    <lineage>
        <taxon>Bacteria</taxon>
        <taxon>Pseudomonadati</taxon>
        <taxon>Pseudomonadota</taxon>
        <taxon>Betaproteobacteria</taxon>
        <taxon>Burkholderiales</taxon>
        <taxon>Oxalobacteraceae</taxon>
        <taxon>Telluria group</taxon>
        <taxon>Pseudoduganella</taxon>
    </lineage>
</organism>
<keyword evidence="10" id="KW-0998">Cell outer membrane</keyword>
<keyword evidence="3" id="KW-0813">Transport</keyword>
<keyword evidence="8" id="KW-0626">Porin</keyword>
<evidence type="ECO:0000256" key="11">
    <source>
        <dbReference type="SAM" id="SignalP"/>
    </source>
</evidence>